<keyword evidence="1" id="KW-1133">Transmembrane helix</keyword>
<keyword evidence="1" id="KW-0472">Membrane</keyword>
<gene>
    <name evidence="3" type="ORF">LCGC14_1732590</name>
</gene>
<name>A0A0F9H933_9ZZZZ</name>
<feature type="domain" description="Ancillary SecYEG translocon subunit/Cell division coordinator CpoB TPR" evidence="2">
    <location>
        <begin position="24"/>
        <end position="193"/>
    </location>
</feature>
<dbReference type="SMART" id="SM00028">
    <property type="entry name" value="TPR"/>
    <property type="match status" value="2"/>
</dbReference>
<evidence type="ECO:0000313" key="3">
    <source>
        <dbReference type="EMBL" id="KKM07570.1"/>
    </source>
</evidence>
<accession>A0A0F9H933</accession>
<dbReference type="SUPFAM" id="SSF48452">
    <property type="entry name" value="TPR-like"/>
    <property type="match status" value="1"/>
</dbReference>
<evidence type="ECO:0000259" key="2">
    <source>
        <dbReference type="Pfam" id="PF09976"/>
    </source>
</evidence>
<feature type="transmembrane region" description="Helical" evidence="1">
    <location>
        <begin position="31"/>
        <end position="52"/>
    </location>
</feature>
<reference evidence="3" key="1">
    <citation type="journal article" date="2015" name="Nature">
        <title>Complex archaea that bridge the gap between prokaryotes and eukaryotes.</title>
        <authorList>
            <person name="Spang A."/>
            <person name="Saw J.H."/>
            <person name="Jorgensen S.L."/>
            <person name="Zaremba-Niedzwiedzka K."/>
            <person name="Martijn J."/>
            <person name="Lind A.E."/>
            <person name="van Eijk R."/>
            <person name="Schleper C."/>
            <person name="Guy L."/>
            <person name="Ettema T.J."/>
        </authorList>
    </citation>
    <scope>NUCLEOTIDE SEQUENCE</scope>
</reference>
<dbReference type="Pfam" id="PF09976">
    <property type="entry name" value="TPR_21"/>
    <property type="match status" value="1"/>
</dbReference>
<dbReference type="EMBL" id="LAZR01015740">
    <property type="protein sequence ID" value="KKM07570.1"/>
    <property type="molecule type" value="Genomic_DNA"/>
</dbReference>
<dbReference type="PROSITE" id="PS50005">
    <property type="entry name" value="TPR"/>
    <property type="match status" value="1"/>
</dbReference>
<dbReference type="InterPro" id="IPR011990">
    <property type="entry name" value="TPR-like_helical_dom_sf"/>
</dbReference>
<keyword evidence="1" id="KW-0812">Transmembrane</keyword>
<protein>
    <recommendedName>
        <fullName evidence="2">Ancillary SecYEG translocon subunit/Cell division coordinator CpoB TPR domain-containing protein</fullName>
    </recommendedName>
</protein>
<organism evidence="3">
    <name type="scientific">marine sediment metagenome</name>
    <dbReference type="NCBI Taxonomy" id="412755"/>
    <lineage>
        <taxon>unclassified sequences</taxon>
        <taxon>metagenomes</taxon>
        <taxon>ecological metagenomes</taxon>
    </lineage>
</organism>
<dbReference type="AlphaFoldDB" id="A0A0F9H933"/>
<dbReference type="InterPro" id="IPR018704">
    <property type="entry name" value="SecYEG/CpoB_TPR"/>
</dbReference>
<comment type="caution">
    <text evidence="3">The sequence shown here is derived from an EMBL/GenBank/DDBJ whole genome shotgun (WGS) entry which is preliminary data.</text>
</comment>
<sequence>MKRIKRKQLKEDELVSTVNKIIRFFKVRTKVFVALVVLIAAFLLIFAGLKLVTGENRKKESRLLTQIIDLHAELNNNPENVARLEELAGDGKFSRLAYLLLATYCMENGDQDKAQSYLEKMPERRKDILYYQAKDLLAQIHFKRKNYDKAIEIYKKIEDEDPKDHSLDVILFHRAEVHEEKGEFEEALVLYKKIQEEFTETFYGYDAAQKIRKIETKK</sequence>
<dbReference type="Gene3D" id="1.25.40.10">
    <property type="entry name" value="Tetratricopeptide repeat domain"/>
    <property type="match status" value="1"/>
</dbReference>
<dbReference type="InterPro" id="IPR019734">
    <property type="entry name" value="TPR_rpt"/>
</dbReference>
<proteinExistence type="predicted"/>
<evidence type="ECO:0000256" key="1">
    <source>
        <dbReference type="SAM" id="Phobius"/>
    </source>
</evidence>